<evidence type="ECO:0000256" key="2">
    <source>
        <dbReference type="SAM" id="SignalP"/>
    </source>
</evidence>
<dbReference type="Pfam" id="PF25597">
    <property type="entry name" value="SH3_retrovirus"/>
    <property type="match status" value="1"/>
</dbReference>
<organism evidence="5">
    <name type="scientific">Tanacetum cinerariifolium</name>
    <name type="common">Dalmatian daisy</name>
    <name type="synonym">Chrysanthemum cinerariifolium</name>
    <dbReference type="NCBI Taxonomy" id="118510"/>
    <lineage>
        <taxon>Eukaryota</taxon>
        <taxon>Viridiplantae</taxon>
        <taxon>Streptophyta</taxon>
        <taxon>Embryophyta</taxon>
        <taxon>Tracheophyta</taxon>
        <taxon>Spermatophyta</taxon>
        <taxon>Magnoliopsida</taxon>
        <taxon>eudicotyledons</taxon>
        <taxon>Gunneridae</taxon>
        <taxon>Pentapetalae</taxon>
        <taxon>asterids</taxon>
        <taxon>campanulids</taxon>
        <taxon>Asterales</taxon>
        <taxon>Asteraceae</taxon>
        <taxon>Asteroideae</taxon>
        <taxon>Anthemideae</taxon>
        <taxon>Anthemidinae</taxon>
        <taxon>Tanacetum</taxon>
    </lineage>
</organism>
<dbReference type="InterPro" id="IPR043502">
    <property type="entry name" value="DNA/RNA_pol_sf"/>
</dbReference>
<dbReference type="CDD" id="cd09272">
    <property type="entry name" value="RNase_HI_RT_Ty1"/>
    <property type="match status" value="1"/>
</dbReference>
<protein>
    <submittedName>
        <fullName evidence="5">Uncharacterized protein</fullName>
    </submittedName>
</protein>
<comment type="caution">
    <text evidence="5">The sequence shown here is derived from an EMBL/GenBank/DDBJ whole genome shotgun (WGS) entry which is preliminary data.</text>
</comment>
<dbReference type="SUPFAM" id="SSF56672">
    <property type="entry name" value="DNA/RNA polymerases"/>
    <property type="match status" value="1"/>
</dbReference>
<dbReference type="AlphaFoldDB" id="A0A699JJV5"/>
<feature type="compositionally biased region" description="Polar residues" evidence="1">
    <location>
        <begin position="184"/>
        <end position="216"/>
    </location>
</feature>
<feature type="region of interest" description="Disordered" evidence="1">
    <location>
        <begin position="172"/>
        <end position="220"/>
    </location>
</feature>
<name>A0A699JJV5_TANCI</name>
<proteinExistence type="predicted"/>
<dbReference type="InterPro" id="IPR013103">
    <property type="entry name" value="RVT_2"/>
</dbReference>
<reference evidence="5" key="1">
    <citation type="journal article" date="2019" name="Sci. Rep.">
        <title>Draft genome of Tanacetum cinerariifolium, the natural source of mosquito coil.</title>
        <authorList>
            <person name="Yamashiro T."/>
            <person name="Shiraishi A."/>
            <person name="Satake H."/>
            <person name="Nakayama K."/>
        </authorList>
    </citation>
    <scope>NUCLEOTIDE SEQUENCE</scope>
</reference>
<evidence type="ECO:0000259" key="4">
    <source>
        <dbReference type="Pfam" id="PF25597"/>
    </source>
</evidence>
<feature type="signal peptide" evidence="2">
    <location>
        <begin position="1"/>
        <end position="19"/>
    </location>
</feature>
<dbReference type="PANTHER" id="PTHR11439">
    <property type="entry name" value="GAG-POL-RELATED RETROTRANSPOSON"/>
    <property type="match status" value="1"/>
</dbReference>
<dbReference type="InterPro" id="IPR057670">
    <property type="entry name" value="SH3_retrovirus"/>
</dbReference>
<feature type="domain" description="Reverse transcriptase Ty1/copia-type" evidence="3">
    <location>
        <begin position="299"/>
        <end position="473"/>
    </location>
</feature>
<dbReference type="Pfam" id="PF07727">
    <property type="entry name" value="RVT_2"/>
    <property type="match status" value="1"/>
</dbReference>
<feature type="chain" id="PRO_5025495670" evidence="2">
    <location>
        <begin position="20"/>
        <end position="690"/>
    </location>
</feature>
<keyword evidence="2" id="KW-0732">Signal</keyword>
<dbReference type="EMBL" id="BKCJ010416320">
    <property type="protein sequence ID" value="GFA39356.1"/>
    <property type="molecule type" value="Genomic_DNA"/>
</dbReference>
<evidence type="ECO:0000259" key="3">
    <source>
        <dbReference type="Pfam" id="PF07727"/>
    </source>
</evidence>
<accession>A0A699JJV5</accession>
<evidence type="ECO:0000256" key="1">
    <source>
        <dbReference type="SAM" id="MobiDB-lite"/>
    </source>
</evidence>
<feature type="domain" description="Retroviral polymerase SH3-like" evidence="4">
    <location>
        <begin position="56"/>
        <end position="117"/>
    </location>
</feature>
<sequence>MLIFSRAPLFLWAEAIATACFTQNRSIIHRRFNKTPYELINGRKVDISFLRVFGALCYPKNDCEDIGKLGVKGDISFFISYSADSCAYRVFNQRTKKIMETMNVSFDELSAMDFEQRSSKLELQSMTSRQISSGLDLTYAPSTITTQQPTEGELNLLFEAMYDDYIGGQPSAAPRTVPAAQAHQVHQTPTTSTSIADTAPTPKNSSSQATNFPNTSHDVDGLNLQQQHAHAAESSSLQYVDPSNMHTFYQPHPHEFQWSKDHPLEQVIVEPSRPVLTRNQLRSDGDMCMYALTFKRLDAWVLVPALDNNTPLTLKWLFKNKHDEEKTVIQNKSRLVVRGYRQEEGIDFEESFAPVARMEAIRIFLAYAAHKSSTVFQMDVKTAFLHGTLKEDVYVCQPEGFIDADHPSHVYKLKKALYGLKKAPRAWYDELSTFLLQNHFFKGTTDPTLFIRRFVDDILVVQVYVDDTIFGSTHPRMESCDPVGTPMEIKDKLDLDQNGTLVDATKYHSMIGALMYLTSSRPDIVHANCLCARYQAKPTEKHLKEVKRIFRYLRRTVNTGLWYTKDSGFELTKFLDADYAGCKDTFKSTSGGAQFLGEKLVSWSSKKQDSIAISCNLVQHSRTKQIAVRYHLIKEHVENGTIELHFVKMDYQMADLFTKALPVDRFNYLVRRLGMRSLSPQELDRLAKLQ</sequence>
<gene>
    <name evidence="5" type="ORF">Tci_611328</name>
</gene>
<dbReference type="PANTHER" id="PTHR11439:SF509">
    <property type="entry name" value="RNA-DIRECTED DNA POLYMERASE"/>
    <property type="match status" value="1"/>
</dbReference>
<evidence type="ECO:0000313" key="5">
    <source>
        <dbReference type="EMBL" id="GFA39356.1"/>
    </source>
</evidence>